<dbReference type="EMBL" id="JABFAJ010000024">
    <property type="protein sequence ID" value="NNU28618.1"/>
    <property type="molecule type" value="Genomic_DNA"/>
</dbReference>
<sequence>MTTPTAVVERPIVTFLPSPFLGPAVWEPVAQRLRSHGWQTLVADTRGTSPEQVLDRCEASLPDDDLLVLVPHSNAGLYVPAIAAAGPLAGTVFVDAALPPASGEAPLVPPDLREQLRDLADADGLLPPWPSWWPREEVRRLLPDDATLDRLEAEAPRMPLSYTESTVQVPAGWERGRLAYLSFGDTYAREAQRAREAGWPTDSLPGGHLHLLTDPDAVAASLAGLLARI</sequence>
<dbReference type="InterPro" id="IPR029058">
    <property type="entry name" value="AB_hydrolase_fold"/>
</dbReference>
<gene>
    <name evidence="1" type="ORF">HLI28_13845</name>
</gene>
<dbReference type="AlphaFoldDB" id="A0A849K5G5"/>
<dbReference type="SUPFAM" id="SSF53474">
    <property type="entry name" value="alpha/beta-Hydrolases"/>
    <property type="match status" value="1"/>
</dbReference>
<evidence type="ECO:0008006" key="3">
    <source>
        <dbReference type="Google" id="ProtNLM"/>
    </source>
</evidence>
<keyword evidence="2" id="KW-1185">Reference proteome</keyword>
<accession>A0A849K5G5</accession>
<dbReference type="Gene3D" id="3.40.50.1820">
    <property type="entry name" value="alpha/beta hydrolase"/>
    <property type="match status" value="1"/>
</dbReference>
<dbReference type="RefSeq" id="WP_171248141.1">
    <property type="nucleotide sequence ID" value="NZ_JABFAJ010000024.1"/>
</dbReference>
<proteinExistence type="predicted"/>
<evidence type="ECO:0000313" key="1">
    <source>
        <dbReference type="EMBL" id="NNU28618.1"/>
    </source>
</evidence>
<reference evidence="1 2" key="1">
    <citation type="submission" date="2020-05" db="EMBL/GenBank/DDBJ databases">
        <title>Genome sequence of Isoptericola sp. JC619 isolated from Chilika lagoon, India.</title>
        <authorList>
            <person name="Kumar D."/>
            <person name="Appam K."/>
            <person name="Gandham S."/>
            <person name="Uppada J."/>
            <person name="Sasikala C."/>
            <person name="Venkata Ramana C."/>
        </authorList>
    </citation>
    <scope>NUCLEOTIDE SEQUENCE [LARGE SCALE GENOMIC DNA]</scope>
    <source>
        <strain evidence="1 2">JC619</strain>
    </source>
</reference>
<organism evidence="1 2">
    <name type="scientific">Isoptericola sediminis</name>
    <dbReference type="NCBI Taxonomy" id="2733572"/>
    <lineage>
        <taxon>Bacteria</taxon>
        <taxon>Bacillati</taxon>
        <taxon>Actinomycetota</taxon>
        <taxon>Actinomycetes</taxon>
        <taxon>Micrococcales</taxon>
        <taxon>Promicromonosporaceae</taxon>
        <taxon>Isoptericola</taxon>
    </lineage>
</organism>
<evidence type="ECO:0000313" key="2">
    <source>
        <dbReference type="Proteomes" id="UP000557204"/>
    </source>
</evidence>
<protein>
    <recommendedName>
        <fullName evidence="3">Alpha/beta hydrolase family protein</fullName>
    </recommendedName>
</protein>
<dbReference type="Proteomes" id="UP000557204">
    <property type="component" value="Unassembled WGS sequence"/>
</dbReference>
<comment type="caution">
    <text evidence="1">The sequence shown here is derived from an EMBL/GenBank/DDBJ whole genome shotgun (WGS) entry which is preliminary data.</text>
</comment>
<name>A0A849K5G5_9MICO</name>